<feature type="compositionally biased region" description="Polar residues" evidence="9">
    <location>
        <begin position="1"/>
        <end position="13"/>
    </location>
</feature>
<accession>A0A2I1FTB8</accession>
<organism evidence="11 12">
    <name type="scientific">Rhizophagus irregularis</name>
    <dbReference type="NCBI Taxonomy" id="588596"/>
    <lineage>
        <taxon>Eukaryota</taxon>
        <taxon>Fungi</taxon>
        <taxon>Fungi incertae sedis</taxon>
        <taxon>Mucoromycota</taxon>
        <taxon>Glomeromycotina</taxon>
        <taxon>Glomeromycetes</taxon>
        <taxon>Glomerales</taxon>
        <taxon>Glomeraceae</taxon>
        <taxon>Rhizophagus</taxon>
    </lineage>
</organism>
<proteinExistence type="predicted"/>
<dbReference type="EMBL" id="LLXI01000006">
    <property type="protein sequence ID" value="PKY37621.1"/>
    <property type="molecule type" value="Genomic_DNA"/>
</dbReference>
<keyword evidence="12" id="KW-1185">Reference proteome</keyword>
<dbReference type="OrthoDB" id="3063237at2759"/>
<gene>
    <name evidence="11" type="ORF">RhiirA4_390710</name>
</gene>
<dbReference type="PANTHER" id="PTHR12791">
    <property type="entry name" value="GOLGI SNARE BET1-RELATED"/>
    <property type="match status" value="1"/>
</dbReference>
<evidence type="ECO:0000256" key="6">
    <source>
        <dbReference type="ARBA" id="ARBA00023034"/>
    </source>
</evidence>
<evidence type="ECO:0000313" key="12">
    <source>
        <dbReference type="Proteomes" id="UP000234323"/>
    </source>
</evidence>
<evidence type="ECO:0000256" key="5">
    <source>
        <dbReference type="ARBA" id="ARBA00022989"/>
    </source>
</evidence>
<keyword evidence="6" id="KW-0333">Golgi apparatus</keyword>
<sequence length="162" mass="18454">MNNTSYWTNNTSRSSDRANLLSGSSNSDSFLSTGRKIKHHDINTNNTFEQQNDLRLQDLSSKLSSLHKITLDIHNDVNDQVNNVLDESGNSFTSLRGGLNGTVGKLKHMTSIRHRQHLCYLILCIIGVFFLLYNFWGFWSRENGDEIGMARDFNDNNARNDV</sequence>
<keyword evidence="4" id="KW-0653">Protein transport</keyword>
<evidence type="ECO:0008006" key="13">
    <source>
        <dbReference type="Google" id="ProtNLM"/>
    </source>
</evidence>
<comment type="subcellular location">
    <subcellularLocation>
        <location evidence="8">Endomembrane system</location>
        <topology evidence="8">Single-pass type IV membrane protein</topology>
    </subcellularLocation>
    <subcellularLocation>
        <location evidence="1">Golgi apparatus membrane</location>
    </subcellularLocation>
</comment>
<feature type="region of interest" description="Disordered" evidence="9">
    <location>
        <begin position="1"/>
        <end position="21"/>
    </location>
</feature>
<dbReference type="VEuPathDB" id="FungiDB:RhiirA1_415943"/>
<dbReference type="CDD" id="cd15853">
    <property type="entry name" value="SNARE_Bet1"/>
    <property type="match status" value="1"/>
</dbReference>
<dbReference type="SUPFAM" id="SSF58038">
    <property type="entry name" value="SNARE fusion complex"/>
    <property type="match status" value="1"/>
</dbReference>
<keyword evidence="5 10" id="KW-1133">Transmembrane helix</keyword>
<evidence type="ECO:0000256" key="8">
    <source>
        <dbReference type="ARBA" id="ARBA00046280"/>
    </source>
</evidence>
<keyword evidence="3 10" id="KW-0812">Transmembrane</keyword>
<name>A0A2I1FTB8_9GLOM</name>
<evidence type="ECO:0000256" key="2">
    <source>
        <dbReference type="ARBA" id="ARBA00022448"/>
    </source>
</evidence>
<dbReference type="AlphaFoldDB" id="A0A2I1FTB8"/>
<evidence type="ECO:0000256" key="1">
    <source>
        <dbReference type="ARBA" id="ARBA00004394"/>
    </source>
</evidence>
<dbReference type="InterPro" id="IPR039899">
    <property type="entry name" value="BET1_SNARE"/>
</dbReference>
<keyword evidence="2" id="KW-0813">Transport</keyword>
<protein>
    <recommendedName>
        <fullName evidence="13">t-SNARE coiled-coil homology domain-containing protein</fullName>
    </recommendedName>
</protein>
<dbReference type="GO" id="GO:0000139">
    <property type="term" value="C:Golgi membrane"/>
    <property type="evidence" value="ECO:0007669"/>
    <property type="project" value="UniProtKB-SubCell"/>
</dbReference>
<dbReference type="VEuPathDB" id="FungiDB:RhiirFUN_001492"/>
<keyword evidence="7 10" id="KW-0472">Membrane</keyword>
<evidence type="ECO:0000256" key="4">
    <source>
        <dbReference type="ARBA" id="ARBA00022927"/>
    </source>
</evidence>
<comment type="caution">
    <text evidence="11">The sequence shown here is derived from an EMBL/GenBank/DDBJ whole genome shotgun (WGS) entry which is preliminary data.</text>
</comment>
<evidence type="ECO:0000256" key="9">
    <source>
        <dbReference type="SAM" id="MobiDB-lite"/>
    </source>
</evidence>
<evidence type="ECO:0000256" key="10">
    <source>
        <dbReference type="SAM" id="Phobius"/>
    </source>
</evidence>
<evidence type="ECO:0000256" key="7">
    <source>
        <dbReference type="ARBA" id="ARBA00023136"/>
    </source>
</evidence>
<evidence type="ECO:0000256" key="3">
    <source>
        <dbReference type="ARBA" id="ARBA00022692"/>
    </source>
</evidence>
<feature type="transmembrane region" description="Helical" evidence="10">
    <location>
        <begin position="118"/>
        <end position="139"/>
    </location>
</feature>
<evidence type="ECO:0000313" key="11">
    <source>
        <dbReference type="EMBL" id="PKY37621.1"/>
    </source>
</evidence>
<dbReference type="Gene3D" id="1.20.5.110">
    <property type="match status" value="1"/>
</dbReference>
<dbReference type="GO" id="GO:0015031">
    <property type="term" value="P:protein transport"/>
    <property type="evidence" value="ECO:0007669"/>
    <property type="project" value="UniProtKB-KW"/>
</dbReference>
<dbReference type="VEuPathDB" id="FungiDB:FUN_023390"/>
<reference evidence="11 12" key="1">
    <citation type="submission" date="2015-10" db="EMBL/GenBank/DDBJ databases">
        <title>Genome analyses suggest a sexual origin of heterokaryosis in a supposedly ancient asexual fungus.</title>
        <authorList>
            <person name="Ropars J."/>
            <person name="Sedzielewska K."/>
            <person name="Noel J."/>
            <person name="Charron P."/>
            <person name="Farinelli L."/>
            <person name="Marton T."/>
            <person name="Kruger M."/>
            <person name="Pelin A."/>
            <person name="Brachmann A."/>
            <person name="Corradi N."/>
        </authorList>
    </citation>
    <scope>NUCLEOTIDE SEQUENCE [LARGE SCALE GENOMIC DNA]</scope>
    <source>
        <strain evidence="11 12">A4</strain>
    </source>
</reference>
<dbReference type="Proteomes" id="UP000234323">
    <property type="component" value="Unassembled WGS sequence"/>
</dbReference>